<evidence type="ECO:0000313" key="1">
    <source>
        <dbReference type="EMBL" id="AJI53956.1"/>
    </source>
</evidence>
<sequence>MIANLCLFVIANIKLRNVVRKIKNIILSNFINTDVNEYSQNLTISEIEISKLYYK</sequence>
<dbReference type="KEGG" id="fpz:LA55_1562"/>
<dbReference type="Proteomes" id="UP000029117">
    <property type="component" value="Unassembled WGS sequence"/>
</dbReference>
<dbReference type="KEGG" id="fpi:BF30_1561"/>
<gene>
    <name evidence="2" type="ORF">DR78_372</name>
    <name evidence="1" type="ORF">LA55_1562</name>
</gene>
<dbReference type="KEGG" id="fpx:KU46_2011"/>
<reference evidence="1 4" key="2">
    <citation type="journal article" date="2015" name="Genome Announc.">
        <title>Genome sequencing of 18 francisella strains to aid in assay development and testing.</title>
        <authorList>
            <person name="Johnson S.L."/>
            <person name="Daligault H.E."/>
            <person name="Davenport K.W."/>
            <person name="Coyne S.R."/>
            <person name="Frey K.G."/>
            <person name="Koroleva G.I."/>
            <person name="Broomall S.M."/>
            <person name="Bishop-Lilly K.A."/>
            <person name="Bruce D.C."/>
            <person name="Chertkov O."/>
            <person name="Freitas T."/>
            <person name="Jaissle J."/>
            <person name="Ladner J.T."/>
            <person name="Rosenzweig C.N."/>
            <person name="Gibbons H.S."/>
            <person name="Palacios G.F."/>
            <person name="Redden C.L."/>
            <person name="Xu Y."/>
            <person name="Minogue T.D."/>
            <person name="Chain P.S."/>
        </authorList>
    </citation>
    <scope>NUCLEOTIDE SEQUENCE [LARGE SCALE GENOMIC DNA]</scope>
    <source>
        <strain evidence="1 4">GA01-2794</strain>
    </source>
</reference>
<dbReference type="PATRIC" id="fig|28110.15.peg.1120"/>
<evidence type="ECO:0000313" key="2">
    <source>
        <dbReference type="EMBL" id="KFJ41917.1"/>
    </source>
</evidence>
<dbReference type="EMBL" id="JOUE01000006">
    <property type="protein sequence ID" value="KFJ41917.1"/>
    <property type="molecule type" value="Genomic_DNA"/>
</dbReference>
<dbReference type="EMBL" id="CP009440">
    <property type="protein sequence ID" value="AJI53956.1"/>
    <property type="molecule type" value="Genomic_DNA"/>
</dbReference>
<name>A0A080QB40_9GAMM</name>
<accession>A0A080QB40</accession>
<dbReference type="AlphaFoldDB" id="A0A080QB40"/>
<protein>
    <submittedName>
        <fullName evidence="1">Uncharacterized protein</fullName>
    </submittedName>
</protein>
<proteinExistence type="predicted"/>
<evidence type="ECO:0000313" key="3">
    <source>
        <dbReference type="Proteomes" id="UP000029117"/>
    </source>
</evidence>
<dbReference type="Proteomes" id="UP000031830">
    <property type="component" value="Chromosome"/>
</dbReference>
<organism evidence="1 4">
    <name type="scientific">Francisella philomiragia</name>
    <dbReference type="NCBI Taxonomy" id="28110"/>
    <lineage>
        <taxon>Bacteria</taxon>
        <taxon>Pseudomonadati</taxon>
        <taxon>Pseudomonadota</taxon>
        <taxon>Gammaproteobacteria</taxon>
        <taxon>Thiotrichales</taxon>
        <taxon>Francisellaceae</taxon>
        <taxon>Francisella</taxon>
    </lineage>
</organism>
<evidence type="ECO:0000313" key="4">
    <source>
        <dbReference type="Proteomes" id="UP000031830"/>
    </source>
</evidence>
<reference evidence="2 3" key="1">
    <citation type="submission" date="2014-04" db="EMBL/GenBank/DDBJ databases">
        <authorList>
            <person name="Bishop-Lilly K.A."/>
            <person name="Broomall S.M."/>
            <person name="Chain P.S."/>
            <person name="Chertkov O."/>
            <person name="Coyne S.R."/>
            <person name="Daligault H.E."/>
            <person name="Davenport K.W."/>
            <person name="Erkkila T."/>
            <person name="Frey K.G."/>
            <person name="Gibbons H.S."/>
            <person name="Gu W."/>
            <person name="Jaissle J."/>
            <person name="Johnson S.L."/>
            <person name="Koroleva G.I."/>
            <person name="Ladner J.T."/>
            <person name="Lo C.-C."/>
            <person name="Minogue T.D."/>
            <person name="Munk C."/>
            <person name="Palacios G.F."/>
            <person name="Redden C.L."/>
            <person name="Rosenzweig C.N."/>
            <person name="Scholz M.B."/>
            <person name="Teshima H."/>
            <person name="Xu Y."/>
        </authorList>
    </citation>
    <scope>NUCLEOTIDE SEQUENCE [LARGE SCALE GENOMIC DNA]</scope>
    <source>
        <strain evidence="2 3">FAJ</strain>
    </source>
</reference>